<evidence type="ECO:0000313" key="2">
    <source>
        <dbReference type="EMBL" id="BDR59932.1"/>
    </source>
</evidence>
<organism evidence="2 3">
    <name type="scientific">Lactobacillus xylocopicola</name>
    <dbReference type="NCBI Taxonomy" id="2976676"/>
    <lineage>
        <taxon>Bacteria</taxon>
        <taxon>Bacillati</taxon>
        <taxon>Bacillota</taxon>
        <taxon>Bacilli</taxon>
        <taxon>Lactobacillales</taxon>
        <taxon>Lactobacillaceae</taxon>
        <taxon>Lactobacillus</taxon>
    </lineage>
</organism>
<keyword evidence="3" id="KW-1185">Reference proteome</keyword>
<sequence length="158" mass="17944">MVKVGLRKPSLKKTIAAKTKGRATRTIKKALIPNYGKRGMGWAHPWRKIYHAIYHKTTNDARKLFSASTSAKRSTTTAEIRYFKVKTAKDVQTNRILYYTKVVRSCLLWFGVLVSVLGQLKAGIYPLVTWLLRKLPTLPFGGPIAPSKLKEPQFQNKE</sequence>
<reference evidence="2 3" key="1">
    <citation type="journal article" date="2023" name="Microbiol. Spectr.">
        <title>Symbiosis of Carpenter Bees with Uncharacterized Lactic Acid Bacteria Showing NAD Auxotrophy.</title>
        <authorList>
            <person name="Kawasaki S."/>
            <person name="Ozawa K."/>
            <person name="Mori T."/>
            <person name="Yamamoto A."/>
            <person name="Ito M."/>
            <person name="Ohkuma M."/>
            <person name="Sakamoto M."/>
            <person name="Matsutani M."/>
        </authorList>
    </citation>
    <scope>NUCLEOTIDE SEQUENCE [LARGE SCALE GENOMIC DNA]</scope>
    <source>
        <strain evidence="2 3">Kim32-2</strain>
    </source>
</reference>
<dbReference type="RefSeq" id="WP_317637656.1">
    <property type="nucleotide sequence ID" value="NZ_AP026803.1"/>
</dbReference>
<protein>
    <submittedName>
        <fullName evidence="2">Uncharacterized protein</fullName>
    </submittedName>
</protein>
<keyword evidence="1" id="KW-1133">Transmembrane helix</keyword>
<dbReference type="EMBL" id="AP026803">
    <property type="protein sequence ID" value="BDR59932.1"/>
    <property type="molecule type" value="Genomic_DNA"/>
</dbReference>
<keyword evidence="1" id="KW-0812">Transmembrane</keyword>
<keyword evidence="1" id="KW-0472">Membrane</keyword>
<feature type="transmembrane region" description="Helical" evidence="1">
    <location>
        <begin position="106"/>
        <end position="128"/>
    </location>
</feature>
<evidence type="ECO:0000313" key="3">
    <source>
        <dbReference type="Proteomes" id="UP001321741"/>
    </source>
</evidence>
<name>A0ABM8BFB7_9LACO</name>
<accession>A0ABM8BFB7</accession>
<dbReference type="Proteomes" id="UP001321741">
    <property type="component" value="Chromosome"/>
</dbReference>
<proteinExistence type="predicted"/>
<evidence type="ECO:0000256" key="1">
    <source>
        <dbReference type="SAM" id="Phobius"/>
    </source>
</evidence>
<gene>
    <name evidence="2" type="ORF">KIM322_01930</name>
</gene>